<proteinExistence type="predicted"/>
<accession>A0ABP7TS84</accession>
<gene>
    <name evidence="1" type="ORF">GCM10022212_31100</name>
</gene>
<evidence type="ECO:0000313" key="1">
    <source>
        <dbReference type="EMBL" id="GAA4030563.1"/>
    </source>
</evidence>
<evidence type="ECO:0000313" key="2">
    <source>
        <dbReference type="Proteomes" id="UP001501353"/>
    </source>
</evidence>
<sequence length="59" mass="6200">MIGTAGTAGTAGTGQRSMQRLHCLPGLLVTLRGDSLQALPLLRCEEKLIQVTGAGQRPR</sequence>
<comment type="caution">
    <text evidence="1">The sequence shown here is derived from an EMBL/GenBank/DDBJ whole genome shotgun (WGS) entry which is preliminary data.</text>
</comment>
<reference evidence="2" key="1">
    <citation type="journal article" date="2019" name="Int. J. Syst. Evol. Microbiol.">
        <title>The Global Catalogue of Microorganisms (GCM) 10K type strain sequencing project: providing services to taxonomists for standard genome sequencing and annotation.</title>
        <authorList>
            <consortium name="The Broad Institute Genomics Platform"/>
            <consortium name="The Broad Institute Genome Sequencing Center for Infectious Disease"/>
            <person name="Wu L."/>
            <person name="Ma J."/>
        </authorList>
    </citation>
    <scope>NUCLEOTIDE SEQUENCE [LARGE SCALE GENOMIC DNA]</scope>
    <source>
        <strain evidence="2">JCM 16673</strain>
    </source>
</reference>
<keyword evidence="2" id="KW-1185">Reference proteome</keyword>
<name>A0ABP7TS84_9BURK</name>
<dbReference type="EMBL" id="BAAAZE010000013">
    <property type="protein sequence ID" value="GAA4030563.1"/>
    <property type="molecule type" value="Genomic_DNA"/>
</dbReference>
<protein>
    <submittedName>
        <fullName evidence="1">Uncharacterized protein</fullName>
    </submittedName>
</protein>
<organism evidence="1 2">
    <name type="scientific">Actimicrobium antarcticum</name>
    <dbReference type="NCBI Taxonomy" id="1051899"/>
    <lineage>
        <taxon>Bacteria</taxon>
        <taxon>Pseudomonadati</taxon>
        <taxon>Pseudomonadota</taxon>
        <taxon>Betaproteobacteria</taxon>
        <taxon>Burkholderiales</taxon>
        <taxon>Oxalobacteraceae</taxon>
        <taxon>Actimicrobium</taxon>
    </lineage>
</organism>
<dbReference type="Proteomes" id="UP001501353">
    <property type="component" value="Unassembled WGS sequence"/>
</dbReference>